<dbReference type="AlphaFoldDB" id="A0A414PXX7"/>
<name>A0A414PXX7_FUSMR</name>
<dbReference type="Proteomes" id="UP000284676">
    <property type="component" value="Unassembled WGS sequence"/>
</dbReference>
<dbReference type="SUPFAM" id="SSF49354">
    <property type="entry name" value="PapD-like"/>
    <property type="match status" value="1"/>
</dbReference>
<comment type="caution">
    <text evidence="1">The sequence shown here is derived from an EMBL/GenBank/DDBJ whole genome shotgun (WGS) entry which is preliminary data.</text>
</comment>
<dbReference type="EMBL" id="QRHL01000004">
    <property type="protein sequence ID" value="RHF73439.1"/>
    <property type="molecule type" value="Genomic_DNA"/>
</dbReference>
<dbReference type="InterPro" id="IPR013783">
    <property type="entry name" value="Ig-like_fold"/>
</dbReference>
<organism evidence="1 2">
    <name type="scientific">Fusobacterium mortiferum</name>
    <dbReference type="NCBI Taxonomy" id="850"/>
    <lineage>
        <taxon>Bacteria</taxon>
        <taxon>Fusobacteriati</taxon>
        <taxon>Fusobacteriota</taxon>
        <taxon>Fusobacteriia</taxon>
        <taxon>Fusobacteriales</taxon>
        <taxon>Fusobacteriaceae</taxon>
        <taxon>Fusobacterium</taxon>
    </lineage>
</organism>
<dbReference type="InterPro" id="IPR008962">
    <property type="entry name" value="PapD-like_sf"/>
</dbReference>
<evidence type="ECO:0000313" key="1">
    <source>
        <dbReference type="EMBL" id="RHF73439.1"/>
    </source>
</evidence>
<reference evidence="1 2" key="1">
    <citation type="submission" date="2018-08" db="EMBL/GenBank/DDBJ databases">
        <title>A genome reference for cultivated species of the human gut microbiota.</title>
        <authorList>
            <person name="Zou Y."/>
            <person name="Xue W."/>
            <person name="Luo G."/>
        </authorList>
    </citation>
    <scope>NUCLEOTIDE SEQUENCE [LARGE SCALE GENOMIC DNA]</scope>
    <source>
        <strain evidence="1 2">AM25-1</strain>
    </source>
</reference>
<dbReference type="RefSeq" id="WP_118234138.1">
    <property type="nucleotide sequence ID" value="NZ_CAEUHP010000001.1"/>
</dbReference>
<evidence type="ECO:0000313" key="2">
    <source>
        <dbReference type="Proteomes" id="UP000284676"/>
    </source>
</evidence>
<dbReference type="Gene3D" id="2.60.40.10">
    <property type="entry name" value="Immunoglobulins"/>
    <property type="match status" value="1"/>
</dbReference>
<accession>A0A414PXX7</accession>
<gene>
    <name evidence="1" type="ORF">DW663_03995</name>
</gene>
<protein>
    <submittedName>
        <fullName evidence="1">Uncharacterized protein</fullName>
    </submittedName>
</protein>
<sequence>MIKKFALFILFNIMVFSFEINDIRFDKEIIKGETISKEFTVHNSNKEEIMYKLTIEGDKEVRVSPNLIRIKKDENKKFNIEVRGKKNKGEYQYYLVVKQVKTPKEVVGEGVEILKTIKILQKYRIK</sequence>
<proteinExistence type="predicted"/>